<organism evidence="8 9">
    <name type="scientific">Paenirhodobacter hankyongi</name>
    <dbReference type="NCBI Taxonomy" id="2294033"/>
    <lineage>
        <taxon>Bacteria</taxon>
        <taxon>Pseudomonadati</taxon>
        <taxon>Pseudomonadota</taxon>
        <taxon>Alphaproteobacteria</taxon>
        <taxon>Rhodobacterales</taxon>
        <taxon>Rhodobacter group</taxon>
        <taxon>Paenirhodobacter</taxon>
    </lineage>
</organism>
<evidence type="ECO:0000259" key="7">
    <source>
        <dbReference type="Pfam" id="PF04335"/>
    </source>
</evidence>
<evidence type="ECO:0000256" key="6">
    <source>
        <dbReference type="SAM" id="Phobius"/>
    </source>
</evidence>
<dbReference type="CDD" id="cd16425">
    <property type="entry name" value="TrbF"/>
    <property type="match status" value="1"/>
</dbReference>
<evidence type="ECO:0000256" key="2">
    <source>
        <dbReference type="ARBA" id="ARBA00022692"/>
    </source>
</evidence>
<keyword evidence="3 6" id="KW-1133">Transmembrane helix</keyword>
<dbReference type="Proteomes" id="UP000279673">
    <property type="component" value="Unassembled WGS sequence"/>
</dbReference>
<gene>
    <name evidence="8" type="ORF">DYS74_15700</name>
</gene>
<evidence type="ECO:0000256" key="3">
    <source>
        <dbReference type="ARBA" id="ARBA00022989"/>
    </source>
</evidence>
<dbReference type="InterPro" id="IPR007430">
    <property type="entry name" value="VirB8"/>
</dbReference>
<dbReference type="InterPro" id="IPR032710">
    <property type="entry name" value="NTF2-like_dom_sf"/>
</dbReference>
<comment type="caution">
    <text evidence="8">The sequence shown here is derived from an EMBL/GenBank/DDBJ whole genome shotgun (WGS) entry which is preliminary data.</text>
</comment>
<dbReference type="InterPro" id="IPR035658">
    <property type="entry name" value="TrbF"/>
</dbReference>
<dbReference type="GO" id="GO:0016020">
    <property type="term" value="C:membrane"/>
    <property type="evidence" value="ECO:0007669"/>
    <property type="project" value="UniProtKB-SubCell"/>
</dbReference>
<dbReference type="NCBIfam" id="NF010446">
    <property type="entry name" value="PRK13872.1"/>
    <property type="match status" value="1"/>
</dbReference>
<evidence type="ECO:0000256" key="1">
    <source>
        <dbReference type="ARBA" id="ARBA00004167"/>
    </source>
</evidence>
<accession>A0A421BKI7</accession>
<feature type="transmembrane region" description="Helical" evidence="6">
    <location>
        <begin position="44"/>
        <end position="62"/>
    </location>
</feature>
<comment type="subcellular location">
    <subcellularLocation>
        <location evidence="1">Membrane</location>
        <topology evidence="1">Single-pass membrane protein</topology>
    </subcellularLocation>
</comment>
<protein>
    <submittedName>
        <fullName evidence="8">Conjugal transfer protein TrbF</fullName>
    </submittedName>
</protein>
<dbReference type="RefSeq" id="WP_121534623.1">
    <property type="nucleotide sequence ID" value="NZ_RCHI01000018.1"/>
</dbReference>
<sequence>MTFFKRSSPHYGKTPEPETPYQKAAQVWDERIGSARVQARNWRLMAFGSLFLSAGFAAALVWQSARGTIVPWVVEIDRHGEARAVEAATATYRPTDPQIAFHLARFIEEVRGLSADPIVVRQNWLRAYDYTTDRGAVALGDYARASDPFTRVGKEQVSVEVSSVIRASPDSFRVAWSERHYEGGQLARSERWTAILTIVIQPPRTPERLRANPLGLYVNAIDWSREMSQ</sequence>
<feature type="region of interest" description="Disordered" evidence="5">
    <location>
        <begin position="1"/>
        <end position="22"/>
    </location>
</feature>
<keyword evidence="4 6" id="KW-0472">Membrane</keyword>
<dbReference type="AlphaFoldDB" id="A0A421BKI7"/>
<feature type="domain" description="Bacterial virulence protein VirB8" evidence="7">
    <location>
        <begin position="23"/>
        <end position="226"/>
    </location>
</feature>
<evidence type="ECO:0000256" key="5">
    <source>
        <dbReference type="SAM" id="MobiDB-lite"/>
    </source>
</evidence>
<reference evidence="8 9" key="1">
    <citation type="submission" date="2018-10" db="EMBL/GenBank/DDBJ databases">
        <title>Rhodobacter sp . BO-81.</title>
        <authorList>
            <person name="Im W.T."/>
        </authorList>
    </citation>
    <scope>NUCLEOTIDE SEQUENCE [LARGE SCALE GENOMIC DNA]</scope>
    <source>
        <strain evidence="8 9">BO-81</strain>
    </source>
</reference>
<proteinExistence type="predicted"/>
<evidence type="ECO:0000313" key="8">
    <source>
        <dbReference type="EMBL" id="RLL62916.1"/>
    </source>
</evidence>
<keyword evidence="9" id="KW-1185">Reference proteome</keyword>
<evidence type="ECO:0000313" key="9">
    <source>
        <dbReference type="Proteomes" id="UP000279673"/>
    </source>
</evidence>
<dbReference type="Gene3D" id="3.10.450.230">
    <property type="entry name" value="VirB8 protein"/>
    <property type="match status" value="1"/>
</dbReference>
<name>A0A421BKI7_9RHOB</name>
<dbReference type="SUPFAM" id="SSF54427">
    <property type="entry name" value="NTF2-like"/>
    <property type="match status" value="1"/>
</dbReference>
<dbReference type="Pfam" id="PF04335">
    <property type="entry name" value="VirB8"/>
    <property type="match status" value="1"/>
</dbReference>
<evidence type="ECO:0000256" key="4">
    <source>
        <dbReference type="ARBA" id="ARBA00023136"/>
    </source>
</evidence>
<dbReference type="EMBL" id="RCHI01000018">
    <property type="protein sequence ID" value="RLL62916.1"/>
    <property type="molecule type" value="Genomic_DNA"/>
</dbReference>
<keyword evidence="2 6" id="KW-0812">Transmembrane</keyword>